<gene>
    <name evidence="2" type="ORF">ENV62_07290</name>
</gene>
<protein>
    <submittedName>
        <fullName evidence="2">Uncharacterized protein</fullName>
    </submittedName>
</protein>
<reference evidence="2" key="1">
    <citation type="journal article" date="2020" name="mSystems">
        <title>Genome- and Community-Level Interaction Insights into Carbon Utilization and Element Cycling Functions of Hydrothermarchaeota in Hydrothermal Sediment.</title>
        <authorList>
            <person name="Zhou Z."/>
            <person name="Liu Y."/>
            <person name="Xu W."/>
            <person name="Pan J."/>
            <person name="Luo Z.H."/>
            <person name="Li M."/>
        </authorList>
    </citation>
    <scope>NUCLEOTIDE SEQUENCE [LARGE SCALE GENOMIC DNA]</scope>
    <source>
        <strain evidence="2">SpSt-776</strain>
    </source>
</reference>
<accession>A0A7C3SJC6</accession>
<dbReference type="AlphaFoldDB" id="A0A7C3SJC6"/>
<feature type="chain" id="PRO_5028005029" evidence="1">
    <location>
        <begin position="25"/>
        <end position="123"/>
    </location>
</feature>
<evidence type="ECO:0000256" key="1">
    <source>
        <dbReference type="SAM" id="SignalP"/>
    </source>
</evidence>
<organism evidence="2">
    <name type="scientific">Desulfobacca acetoxidans</name>
    <dbReference type="NCBI Taxonomy" id="60893"/>
    <lineage>
        <taxon>Bacteria</taxon>
        <taxon>Pseudomonadati</taxon>
        <taxon>Thermodesulfobacteriota</taxon>
        <taxon>Desulfobaccia</taxon>
        <taxon>Desulfobaccales</taxon>
        <taxon>Desulfobaccaceae</taxon>
        <taxon>Desulfobacca</taxon>
    </lineage>
</organism>
<name>A0A7C3SJC6_9BACT</name>
<proteinExistence type="predicted"/>
<comment type="caution">
    <text evidence="2">The sequence shown here is derived from an EMBL/GenBank/DDBJ whole genome shotgun (WGS) entry which is preliminary data.</text>
</comment>
<sequence length="123" mass="13250">MKKLFLVTLSLALLMAFAVGTAGAKSKNNPQDWQGPFDTKKVFETGVAVGDGCIKGEVFIREDGTIKVEIVDPAISAANTYTATVFCGKDNKIFTLETPAKLEDGEVIFFQTEALSDFSCMEG</sequence>
<dbReference type="EMBL" id="DTHB01000048">
    <property type="protein sequence ID" value="HGB15020.1"/>
    <property type="molecule type" value="Genomic_DNA"/>
</dbReference>
<evidence type="ECO:0000313" key="2">
    <source>
        <dbReference type="EMBL" id="HGB15020.1"/>
    </source>
</evidence>
<keyword evidence="1" id="KW-0732">Signal</keyword>
<feature type="signal peptide" evidence="1">
    <location>
        <begin position="1"/>
        <end position="24"/>
    </location>
</feature>